<dbReference type="Proteomes" id="UP001293718">
    <property type="component" value="Unassembled WGS sequence"/>
</dbReference>
<dbReference type="Pfam" id="PF07958">
    <property type="entry name" value="DUF1688"/>
    <property type="match status" value="1"/>
</dbReference>
<accession>A0ABU5IBC8</accession>
<organism evidence="1 2">
    <name type="scientific">Azohydromonas lata</name>
    <dbReference type="NCBI Taxonomy" id="45677"/>
    <lineage>
        <taxon>Bacteria</taxon>
        <taxon>Pseudomonadati</taxon>
        <taxon>Pseudomonadota</taxon>
        <taxon>Betaproteobacteria</taxon>
        <taxon>Burkholderiales</taxon>
        <taxon>Sphaerotilaceae</taxon>
        <taxon>Azohydromonas</taxon>
    </lineage>
</organism>
<dbReference type="RefSeq" id="WP_322464970.1">
    <property type="nucleotide sequence ID" value="NZ_JAXOJX010000008.1"/>
</dbReference>
<comment type="caution">
    <text evidence="1">The sequence shown here is derived from an EMBL/GenBank/DDBJ whole genome shotgun (WGS) entry which is preliminary data.</text>
</comment>
<reference evidence="1 2" key="1">
    <citation type="submission" date="2023-11" db="EMBL/GenBank/DDBJ databases">
        <title>Draft genome of Azohydromonas lata strain H1 (DSM1123), a polyhydroxyalkanoate producer.</title>
        <authorList>
            <person name="Traversa D."/>
            <person name="D'Addabbo P."/>
            <person name="Pazzani C."/>
            <person name="Manzari C."/>
            <person name="Chiara M."/>
            <person name="Scrascia M."/>
        </authorList>
    </citation>
    <scope>NUCLEOTIDE SEQUENCE [LARGE SCALE GENOMIC DNA]</scope>
    <source>
        <strain evidence="1 2">H1</strain>
    </source>
</reference>
<protein>
    <submittedName>
        <fullName evidence="1">URC4/urg3 family protein</fullName>
    </submittedName>
</protein>
<evidence type="ECO:0000313" key="2">
    <source>
        <dbReference type="Proteomes" id="UP001293718"/>
    </source>
</evidence>
<keyword evidence="2" id="KW-1185">Reference proteome</keyword>
<gene>
    <name evidence="1" type="ORF">SM757_07465</name>
</gene>
<evidence type="ECO:0000313" key="1">
    <source>
        <dbReference type="EMBL" id="MDZ5456409.1"/>
    </source>
</evidence>
<name>A0ABU5IBC8_9BURK</name>
<dbReference type="EMBL" id="JAXOJX010000008">
    <property type="protein sequence ID" value="MDZ5456409.1"/>
    <property type="molecule type" value="Genomic_DNA"/>
</dbReference>
<sequence length="433" mass="46947">MSNDLTPTLMPGDVSEGVRRLRQAATVRQRCAHITQGVREGRSEHFRLDEGRLDAVAQRIAALTQSRFPDGRIPLHSRWRHFEAGGVDRLAEVNARLAGHSHVARARAHIELVMISVLLDAGAGAQWQYVETESGQTFSRSEGLAVASLRAFLAGAFSSDPGDPCRVDAKALSRMDVPTLAALFQVRDINPLLGLEGRVNLLRRLAQALRAQPDTFTADGRPGHLFDALTHHHHAPRLHHHHVVPGSTQHQHHVAAPRLLQALLDGFSAIWPSGQQFLGVPVGDAWAHPLAGGEGPSAGWVPFHKLSQWLTWSLVEPFEAAGVHITELEALTGLPEYRNGGLLLDAGVIVPLDAEFGTRLRVPGEAWVIEWRSLTVSLLDALLPRVRALLANEHLPLGCLLEGGSWAAGRQIAAERRPGGAPPVAIDSDGTVF</sequence>
<dbReference type="PANTHER" id="PTHR31687:SF3">
    <property type="entry name" value="PROTEIN URG3"/>
    <property type="match status" value="1"/>
</dbReference>
<proteinExistence type="predicted"/>
<dbReference type="InterPro" id="IPR012469">
    <property type="entry name" value="DUF1688"/>
</dbReference>
<dbReference type="PANTHER" id="PTHR31687">
    <property type="match status" value="1"/>
</dbReference>